<protein>
    <recommendedName>
        <fullName evidence="10">Undecaprenyl-phosphate alpha-N-acetylglucosaminyl 1-phosphate transferase</fullName>
    </recommendedName>
</protein>
<proteinExistence type="predicted"/>
<organism evidence="9">
    <name type="scientific">uncultured Dysgonomonas sp</name>
    <dbReference type="NCBI Taxonomy" id="206096"/>
    <lineage>
        <taxon>Bacteria</taxon>
        <taxon>Pseudomonadati</taxon>
        <taxon>Bacteroidota</taxon>
        <taxon>Bacteroidia</taxon>
        <taxon>Bacteroidales</taxon>
        <taxon>Dysgonomonadaceae</taxon>
        <taxon>Dysgonomonas</taxon>
        <taxon>environmental samples</taxon>
    </lineage>
</organism>
<dbReference type="CDD" id="cd06853">
    <property type="entry name" value="GT_WecA_like"/>
    <property type="match status" value="1"/>
</dbReference>
<dbReference type="InterPro" id="IPR018480">
    <property type="entry name" value="PNAcMuramoyl-5peptid_Trfase_CS"/>
</dbReference>
<evidence type="ECO:0000256" key="7">
    <source>
        <dbReference type="PIRSR" id="PIRSR600715-1"/>
    </source>
</evidence>
<feature type="transmembrane region" description="Helical" evidence="8">
    <location>
        <begin position="200"/>
        <end position="217"/>
    </location>
</feature>
<evidence type="ECO:0000256" key="3">
    <source>
        <dbReference type="ARBA" id="ARBA00022679"/>
    </source>
</evidence>
<dbReference type="GO" id="GO:0016780">
    <property type="term" value="F:phosphotransferase activity, for other substituted phosphate groups"/>
    <property type="evidence" value="ECO:0007669"/>
    <property type="project" value="InterPro"/>
</dbReference>
<evidence type="ECO:0000256" key="1">
    <source>
        <dbReference type="ARBA" id="ARBA00004651"/>
    </source>
</evidence>
<dbReference type="AlphaFoldDB" id="A0A212K7I5"/>
<sequence>MELCIYCFLPFIISLFSSWFLIPQIRFIALKKRLFDIVDERKVHMGIIPRLGGVAFFPTFMLVSALFLCAYIIFRDTLDISIGMESVKEWILTLCCTMILYLTGIGDDLVGLQYRQKFVIQVFVASIFVASGLWINNLYGIFGIYDISLSFGIPLTIFIIIFILNAINLIDGIDGLASGLSMIAFLFYGCIFMYLHSWFYCIQAFIAFGMLVPFFYYNVFGNVKRGRKIFMGDGGSLTIAMLLSVFTIKLCYFEPEVMQVQIPHSIVIVFSLLIVPMFDVVRVVIHRLRTGCNPFKPDKNHIHHKFLDLGLSHKSTMIVILLISIFFGASNVLLAPYVNINFLLIFDIVLWTVMHVVITMKIRKKHFTETVETCDL</sequence>
<dbReference type="PANTHER" id="PTHR22926">
    <property type="entry name" value="PHOSPHO-N-ACETYLMURAMOYL-PENTAPEPTIDE-TRANSFERASE"/>
    <property type="match status" value="1"/>
</dbReference>
<feature type="transmembrane region" description="Helical" evidence="8">
    <location>
        <begin position="229"/>
        <end position="250"/>
    </location>
</feature>
<gene>
    <name evidence="9" type="ORF">KL86DYS1_31706</name>
</gene>
<feature type="transmembrane region" description="Helical" evidence="8">
    <location>
        <begin position="306"/>
        <end position="328"/>
    </location>
</feature>
<comment type="cofactor">
    <cofactor evidence="7">
        <name>Mg(2+)</name>
        <dbReference type="ChEBI" id="CHEBI:18420"/>
    </cofactor>
</comment>
<dbReference type="GO" id="GO:0046872">
    <property type="term" value="F:metal ion binding"/>
    <property type="evidence" value="ECO:0007669"/>
    <property type="project" value="UniProtKB-KW"/>
</dbReference>
<accession>A0A212K7I5</accession>
<evidence type="ECO:0000256" key="6">
    <source>
        <dbReference type="ARBA" id="ARBA00023136"/>
    </source>
</evidence>
<keyword evidence="6 8" id="KW-0472">Membrane</keyword>
<evidence type="ECO:0000256" key="5">
    <source>
        <dbReference type="ARBA" id="ARBA00022989"/>
    </source>
</evidence>
<dbReference type="GO" id="GO:0005886">
    <property type="term" value="C:plasma membrane"/>
    <property type="evidence" value="ECO:0007669"/>
    <property type="project" value="UniProtKB-SubCell"/>
</dbReference>
<evidence type="ECO:0008006" key="10">
    <source>
        <dbReference type="Google" id="ProtNLM"/>
    </source>
</evidence>
<evidence type="ECO:0000256" key="4">
    <source>
        <dbReference type="ARBA" id="ARBA00022692"/>
    </source>
</evidence>
<feature type="transmembrane region" description="Helical" evidence="8">
    <location>
        <begin position="176"/>
        <end position="194"/>
    </location>
</feature>
<dbReference type="PANTHER" id="PTHR22926:SF3">
    <property type="entry name" value="UNDECAPRENYL-PHOSPHATE ALPHA-N-ACETYLGLUCOSAMINYL 1-PHOSPHATE TRANSFERASE"/>
    <property type="match status" value="1"/>
</dbReference>
<dbReference type="RefSeq" id="WP_296944805.1">
    <property type="nucleotide sequence ID" value="NZ_LT599032.1"/>
</dbReference>
<comment type="subcellular location">
    <subcellularLocation>
        <location evidence="1">Cell membrane</location>
        <topology evidence="1">Multi-pass membrane protein</topology>
    </subcellularLocation>
</comment>
<dbReference type="GO" id="GO:0009103">
    <property type="term" value="P:lipopolysaccharide biosynthetic process"/>
    <property type="evidence" value="ECO:0007669"/>
    <property type="project" value="TreeGrafter"/>
</dbReference>
<dbReference type="GO" id="GO:0071555">
    <property type="term" value="P:cell wall organization"/>
    <property type="evidence" value="ECO:0007669"/>
    <property type="project" value="TreeGrafter"/>
</dbReference>
<dbReference type="Pfam" id="PF00953">
    <property type="entry name" value="Glycos_transf_4"/>
    <property type="match status" value="1"/>
</dbReference>
<feature type="transmembrane region" description="Helical" evidence="8">
    <location>
        <begin position="90"/>
        <end position="106"/>
    </location>
</feature>
<feature type="transmembrane region" description="Helical" evidence="8">
    <location>
        <begin position="262"/>
        <end position="285"/>
    </location>
</feature>
<keyword evidence="5 8" id="KW-1133">Transmembrane helix</keyword>
<feature type="transmembrane region" description="Helical" evidence="8">
    <location>
        <begin position="340"/>
        <end position="358"/>
    </location>
</feature>
<feature type="binding site" evidence="7">
    <location>
        <position position="168"/>
    </location>
    <ligand>
        <name>Mg(2+)</name>
        <dbReference type="ChEBI" id="CHEBI:18420"/>
    </ligand>
</feature>
<keyword evidence="2" id="KW-1003">Cell membrane</keyword>
<feature type="transmembrane region" description="Helical" evidence="8">
    <location>
        <begin position="141"/>
        <end position="164"/>
    </location>
</feature>
<dbReference type="EMBL" id="FLUM01000003">
    <property type="protein sequence ID" value="SBW07587.1"/>
    <property type="molecule type" value="Genomic_DNA"/>
</dbReference>
<feature type="transmembrane region" description="Helical" evidence="8">
    <location>
        <begin position="6"/>
        <end position="30"/>
    </location>
</feature>
<keyword evidence="7" id="KW-0460">Magnesium</keyword>
<keyword evidence="3" id="KW-0808">Transferase</keyword>
<evidence type="ECO:0000256" key="8">
    <source>
        <dbReference type="SAM" id="Phobius"/>
    </source>
</evidence>
<feature type="binding site" evidence="7">
    <location>
        <position position="233"/>
    </location>
    <ligand>
        <name>Mg(2+)</name>
        <dbReference type="ChEBI" id="CHEBI:18420"/>
    </ligand>
</feature>
<evidence type="ECO:0000313" key="9">
    <source>
        <dbReference type="EMBL" id="SBW07587.1"/>
    </source>
</evidence>
<dbReference type="PROSITE" id="PS01348">
    <property type="entry name" value="MRAY_2"/>
    <property type="match status" value="1"/>
</dbReference>
<reference evidence="9" key="1">
    <citation type="submission" date="2016-04" db="EMBL/GenBank/DDBJ databases">
        <authorList>
            <person name="Evans L.H."/>
            <person name="Alamgir A."/>
            <person name="Owens N."/>
            <person name="Weber N.D."/>
            <person name="Virtaneva K."/>
            <person name="Barbian K."/>
            <person name="Babar A."/>
            <person name="Rosenke K."/>
        </authorList>
    </citation>
    <scope>NUCLEOTIDE SEQUENCE</scope>
    <source>
        <strain evidence="9">86-1</strain>
    </source>
</reference>
<evidence type="ECO:0000256" key="2">
    <source>
        <dbReference type="ARBA" id="ARBA00022475"/>
    </source>
</evidence>
<keyword evidence="4 8" id="KW-0812">Transmembrane</keyword>
<dbReference type="GO" id="GO:0044038">
    <property type="term" value="P:cell wall macromolecule biosynthetic process"/>
    <property type="evidence" value="ECO:0007669"/>
    <property type="project" value="TreeGrafter"/>
</dbReference>
<dbReference type="InterPro" id="IPR000715">
    <property type="entry name" value="Glycosyl_transferase_4"/>
</dbReference>
<name>A0A212K7I5_9BACT</name>
<feature type="transmembrane region" description="Helical" evidence="8">
    <location>
        <begin position="118"/>
        <end position="135"/>
    </location>
</feature>
<feature type="transmembrane region" description="Helical" evidence="8">
    <location>
        <begin position="51"/>
        <end position="74"/>
    </location>
</feature>
<keyword evidence="7" id="KW-0479">Metal-binding</keyword>